<evidence type="ECO:0000313" key="2">
    <source>
        <dbReference type="Proteomes" id="UP000001635"/>
    </source>
</evidence>
<dbReference type="STRING" id="880070.Cycma_2234"/>
<sequence length="93" mass="10988">MIIFYLIKIVYILYFNCTIILTEGKLKNQNQLWSPVAIYKVESLFCDILNLYFTKLDKPRVDHAKHIIILKNISCKPSVKDRYRNASLLPKKI</sequence>
<reference evidence="2" key="1">
    <citation type="submission" date="2011-07" db="EMBL/GenBank/DDBJ databases">
        <title>The complete genome of Cyclobacterium marinum DSM 745.</title>
        <authorList>
            <person name="Lucas S."/>
            <person name="Han J."/>
            <person name="Lapidus A."/>
            <person name="Bruce D."/>
            <person name="Goodwin L."/>
            <person name="Pitluck S."/>
            <person name="Peters L."/>
            <person name="Kyrpides N."/>
            <person name="Mavromatis K."/>
            <person name="Ivanova N."/>
            <person name="Ovchinnikova G."/>
            <person name="Chertkov O."/>
            <person name="Detter J.C."/>
            <person name="Tapia R."/>
            <person name="Han C."/>
            <person name="Land M."/>
            <person name="Hauser L."/>
            <person name="Markowitz V."/>
            <person name="Cheng J.-F."/>
            <person name="Hugenholtz P."/>
            <person name="Woyke T."/>
            <person name="Wu D."/>
            <person name="Tindall B."/>
            <person name="Schuetze A."/>
            <person name="Brambilla E."/>
            <person name="Klenk H.-P."/>
            <person name="Eisen J.A."/>
        </authorList>
    </citation>
    <scope>NUCLEOTIDE SEQUENCE [LARGE SCALE GENOMIC DNA]</scope>
    <source>
        <strain evidence="2">ATCC 25205 / DSM 745 / LMG 13164 / NCIMB 1802</strain>
    </source>
</reference>
<gene>
    <name evidence="1" type="ordered locus">Cycma_2234</name>
</gene>
<dbReference type="AlphaFoldDB" id="G0J4Y2"/>
<dbReference type="EMBL" id="CP002955">
    <property type="protein sequence ID" value="AEL25976.1"/>
    <property type="molecule type" value="Genomic_DNA"/>
</dbReference>
<accession>G0J4Y2</accession>
<proteinExistence type="predicted"/>
<name>G0J4Y2_CYCMS</name>
<evidence type="ECO:0000313" key="1">
    <source>
        <dbReference type="EMBL" id="AEL25976.1"/>
    </source>
</evidence>
<dbReference type="HOGENOM" id="CLU_2394816_0_0_10"/>
<dbReference type="Proteomes" id="UP000001635">
    <property type="component" value="Chromosome"/>
</dbReference>
<dbReference type="KEGG" id="cmr:Cycma_2234"/>
<organism evidence="1 2">
    <name type="scientific">Cyclobacterium marinum (strain ATCC 25205 / DSM 745 / LMG 13164 / NCIMB 1802)</name>
    <name type="common">Flectobacillus marinus</name>
    <dbReference type="NCBI Taxonomy" id="880070"/>
    <lineage>
        <taxon>Bacteria</taxon>
        <taxon>Pseudomonadati</taxon>
        <taxon>Bacteroidota</taxon>
        <taxon>Cytophagia</taxon>
        <taxon>Cytophagales</taxon>
        <taxon>Cyclobacteriaceae</taxon>
        <taxon>Cyclobacterium</taxon>
    </lineage>
</organism>
<keyword evidence="2" id="KW-1185">Reference proteome</keyword>
<protein>
    <submittedName>
        <fullName evidence="1">Uncharacterized protein</fullName>
    </submittedName>
</protein>